<feature type="transmembrane region" description="Helical" evidence="1">
    <location>
        <begin position="32"/>
        <end position="53"/>
    </location>
</feature>
<evidence type="ECO:0000313" key="3">
    <source>
        <dbReference type="Proteomes" id="UP000292685"/>
    </source>
</evidence>
<keyword evidence="1" id="KW-1133">Transmembrane helix</keyword>
<reference evidence="2 3" key="1">
    <citation type="submission" date="2019-02" db="EMBL/GenBank/DDBJ databases">
        <title>Sequencing the genomes of 1000 actinobacteria strains.</title>
        <authorList>
            <person name="Klenk H.-P."/>
        </authorList>
    </citation>
    <scope>NUCLEOTIDE SEQUENCE [LARGE SCALE GENOMIC DNA]</scope>
    <source>
        <strain evidence="2 3">DSM 17364</strain>
    </source>
</reference>
<evidence type="ECO:0000313" key="2">
    <source>
        <dbReference type="EMBL" id="RZU63230.1"/>
    </source>
</evidence>
<protein>
    <submittedName>
        <fullName evidence="2">Uncharacterized protein</fullName>
    </submittedName>
</protein>
<accession>A0A4Q8AFW8</accession>
<comment type="caution">
    <text evidence="2">The sequence shown here is derived from an EMBL/GenBank/DDBJ whole genome shotgun (WGS) entry which is preliminary data.</text>
</comment>
<sequence>MALAAVTAMKVCLVIPLAGTILFGFRDRQIFLGFFAAVINIIAAGIITIFTWFAVPPSALIGVWLLLAGVLWGEARPTLRRRLLSAGLWTVVISMIVSLALLSVPGYGDYIGSLVNLGLVVWLVRLSRSPATS</sequence>
<feature type="transmembrane region" description="Helical" evidence="1">
    <location>
        <begin position="59"/>
        <end position="75"/>
    </location>
</feature>
<feature type="transmembrane region" description="Helical" evidence="1">
    <location>
        <begin position="6"/>
        <end position="25"/>
    </location>
</feature>
<dbReference type="Proteomes" id="UP000292685">
    <property type="component" value="Unassembled WGS sequence"/>
</dbReference>
<organism evidence="2 3">
    <name type="scientific">Zhihengliuella halotolerans</name>
    <dbReference type="NCBI Taxonomy" id="370736"/>
    <lineage>
        <taxon>Bacteria</taxon>
        <taxon>Bacillati</taxon>
        <taxon>Actinomycetota</taxon>
        <taxon>Actinomycetes</taxon>
        <taxon>Micrococcales</taxon>
        <taxon>Micrococcaceae</taxon>
        <taxon>Zhihengliuella</taxon>
    </lineage>
</organism>
<keyword evidence="1" id="KW-0472">Membrane</keyword>
<name>A0A4Q8AFW8_9MICC</name>
<keyword evidence="1" id="KW-0812">Transmembrane</keyword>
<proteinExistence type="predicted"/>
<gene>
    <name evidence="2" type="ORF">EV380_2842</name>
</gene>
<dbReference type="RefSeq" id="WP_130451660.1">
    <property type="nucleotide sequence ID" value="NZ_SHLA01000001.1"/>
</dbReference>
<keyword evidence="3" id="KW-1185">Reference proteome</keyword>
<feature type="transmembrane region" description="Helical" evidence="1">
    <location>
        <begin position="87"/>
        <end position="104"/>
    </location>
</feature>
<dbReference type="EMBL" id="SHLA01000001">
    <property type="protein sequence ID" value="RZU63230.1"/>
    <property type="molecule type" value="Genomic_DNA"/>
</dbReference>
<evidence type="ECO:0000256" key="1">
    <source>
        <dbReference type="SAM" id="Phobius"/>
    </source>
</evidence>
<dbReference type="AlphaFoldDB" id="A0A4Q8AFW8"/>